<comment type="caution">
    <text evidence="7">The sequence shown here is derived from an EMBL/GenBank/DDBJ whole genome shotgun (WGS) entry which is preliminary data.</text>
</comment>
<accession>A0A919RMJ4</accession>
<reference evidence="7" key="1">
    <citation type="submission" date="2021-01" db="EMBL/GenBank/DDBJ databases">
        <title>Whole genome shotgun sequence of Sinosporangium siamense NBRC 109515.</title>
        <authorList>
            <person name="Komaki H."/>
            <person name="Tamura T."/>
        </authorList>
    </citation>
    <scope>NUCLEOTIDE SEQUENCE</scope>
    <source>
        <strain evidence="7">NBRC 109515</strain>
    </source>
</reference>
<dbReference type="CDD" id="cd00995">
    <property type="entry name" value="PBP2_NikA_DppA_OppA_like"/>
    <property type="match status" value="1"/>
</dbReference>
<evidence type="ECO:0000256" key="4">
    <source>
        <dbReference type="ARBA" id="ARBA00022729"/>
    </source>
</evidence>
<name>A0A919RMJ4_9ACTN</name>
<dbReference type="EMBL" id="BOOW01000034">
    <property type="protein sequence ID" value="GII95174.1"/>
    <property type="molecule type" value="Genomic_DNA"/>
</dbReference>
<protein>
    <submittedName>
        <fullName evidence="7">Diguanylate cyclase</fullName>
    </submittedName>
</protein>
<dbReference type="Pfam" id="PF00496">
    <property type="entry name" value="SBP_bac_5"/>
    <property type="match status" value="1"/>
</dbReference>
<evidence type="ECO:0000256" key="2">
    <source>
        <dbReference type="ARBA" id="ARBA00005695"/>
    </source>
</evidence>
<dbReference type="PROSITE" id="PS51257">
    <property type="entry name" value="PROKAR_LIPOPROTEIN"/>
    <property type="match status" value="1"/>
</dbReference>
<dbReference type="AlphaFoldDB" id="A0A919RMJ4"/>
<dbReference type="InterPro" id="IPR039424">
    <property type="entry name" value="SBP_5"/>
</dbReference>
<dbReference type="GO" id="GO:1904680">
    <property type="term" value="F:peptide transmembrane transporter activity"/>
    <property type="evidence" value="ECO:0007669"/>
    <property type="project" value="TreeGrafter"/>
</dbReference>
<keyword evidence="3" id="KW-0813">Transport</keyword>
<evidence type="ECO:0000259" key="6">
    <source>
        <dbReference type="Pfam" id="PF00496"/>
    </source>
</evidence>
<dbReference type="PIRSF" id="PIRSF002741">
    <property type="entry name" value="MppA"/>
    <property type="match status" value="1"/>
</dbReference>
<evidence type="ECO:0000256" key="3">
    <source>
        <dbReference type="ARBA" id="ARBA00022448"/>
    </source>
</evidence>
<dbReference type="Gene3D" id="3.40.190.10">
    <property type="entry name" value="Periplasmic binding protein-like II"/>
    <property type="match status" value="1"/>
</dbReference>
<feature type="signal peptide" evidence="5">
    <location>
        <begin position="1"/>
        <end position="24"/>
    </location>
</feature>
<sequence length="518" mass="53679">MRLRSTLIAVAGVVTLAAGCGGQAATPEATVKGSIDSKAISAKPERADLKVAVPSKVDSIDPLVASGVTEVQVLSLVGGTLFALDYDGKKATPGLAKSGELAADGKSYKVTLKDGLTFSDGSPLTSADVAATFERARTFESNVYAGEFAPVRKVTVIDSATLEFTFSRAFPSFEMMLSFPEFSILKKSEIGAKGAIPSSPTLAGPYVVEGDVKGNSYALTRNAAYAGPEPSVRKISFTVVPDAAGRLTQVRGGQADLAVDIGVQAISQSLPGVSVHANPSMIITQLTFSDNTAPLTDVKVRKAVSLALDRNKISQIAWAGAMPPNAGLLPTTSIGAKPGNTGADPAVAKELLKGTACENGCSLSLLLDGSSGWQSSSATVIEQNLKEIGVNVSIQPLETITLYDRLGKGDFQLALGYFGAYADVPDATPQYCLSHSYGFLSCYTGYKSAEAEAAVDEALTATDEANLKDAYAGVNAIFEKDAPLATLTDYAAVWAVRDDARGYASIGATAFITVAPKG</sequence>
<gene>
    <name evidence="7" type="ORF">Ssi02_54050</name>
</gene>
<evidence type="ECO:0000313" key="8">
    <source>
        <dbReference type="Proteomes" id="UP000606172"/>
    </source>
</evidence>
<evidence type="ECO:0000256" key="5">
    <source>
        <dbReference type="SAM" id="SignalP"/>
    </source>
</evidence>
<dbReference type="GO" id="GO:0030313">
    <property type="term" value="C:cell envelope"/>
    <property type="evidence" value="ECO:0007669"/>
    <property type="project" value="UniProtKB-SubCell"/>
</dbReference>
<evidence type="ECO:0000256" key="1">
    <source>
        <dbReference type="ARBA" id="ARBA00004196"/>
    </source>
</evidence>
<dbReference type="InterPro" id="IPR030678">
    <property type="entry name" value="Peptide/Ni-bd"/>
</dbReference>
<dbReference type="RefSeq" id="WP_204030257.1">
    <property type="nucleotide sequence ID" value="NZ_BOOW01000034.1"/>
</dbReference>
<dbReference type="Gene3D" id="3.90.76.10">
    <property type="entry name" value="Dipeptide-binding Protein, Domain 1"/>
    <property type="match status" value="1"/>
</dbReference>
<dbReference type="PANTHER" id="PTHR30290:SF10">
    <property type="entry name" value="PERIPLASMIC OLIGOPEPTIDE-BINDING PROTEIN-RELATED"/>
    <property type="match status" value="1"/>
</dbReference>
<dbReference type="GO" id="GO:0015833">
    <property type="term" value="P:peptide transport"/>
    <property type="evidence" value="ECO:0007669"/>
    <property type="project" value="TreeGrafter"/>
</dbReference>
<dbReference type="Gene3D" id="3.10.105.10">
    <property type="entry name" value="Dipeptide-binding Protein, Domain 3"/>
    <property type="match status" value="1"/>
</dbReference>
<feature type="chain" id="PRO_5036918759" evidence="5">
    <location>
        <begin position="25"/>
        <end position="518"/>
    </location>
</feature>
<dbReference type="SUPFAM" id="SSF53850">
    <property type="entry name" value="Periplasmic binding protein-like II"/>
    <property type="match status" value="1"/>
</dbReference>
<proteinExistence type="inferred from homology"/>
<comment type="subcellular location">
    <subcellularLocation>
        <location evidence="1">Cell envelope</location>
    </subcellularLocation>
</comment>
<dbReference type="PANTHER" id="PTHR30290">
    <property type="entry name" value="PERIPLASMIC BINDING COMPONENT OF ABC TRANSPORTER"/>
    <property type="match status" value="1"/>
</dbReference>
<keyword evidence="8" id="KW-1185">Reference proteome</keyword>
<keyword evidence="4 5" id="KW-0732">Signal</keyword>
<dbReference type="GO" id="GO:0043190">
    <property type="term" value="C:ATP-binding cassette (ABC) transporter complex"/>
    <property type="evidence" value="ECO:0007669"/>
    <property type="project" value="InterPro"/>
</dbReference>
<feature type="domain" description="Solute-binding protein family 5" evidence="6">
    <location>
        <begin position="91"/>
        <end position="434"/>
    </location>
</feature>
<organism evidence="7 8">
    <name type="scientific">Sinosporangium siamense</name>
    <dbReference type="NCBI Taxonomy" id="1367973"/>
    <lineage>
        <taxon>Bacteria</taxon>
        <taxon>Bacillati</taxon>
        <taxon>Actinomycetota</taxon>
        <taxon>Actinomycetes</taxon>
        <taxon>Streptosporangiales</taxon>
        <taxon>Streptosporangiaceae</taxon>
        <taxon>Sinosporangium</taxon>
    </lineage>
</organism>
<comment type="similarity">
    <text evidence="2">Belongs to the bacterial solute-binding protein 5 family.</text>
</comment>
<dbReference type="InterPro" id="IPR000914">
    <property type="entry name" value="SBP_5_dom"/>
</dbReference>
<dbReference type="Proteomes" id="UP000606172">
    <property type="component" value="Unassembled WGS sequence"/>
</dbReference>
<evidence type="ECO:0000313" key="7">
    <source>
        <dbReference type="EMBL" id="GII95174.1"/>
    </source>
</evidence>
<dbReference type="GO" id="GO:0042597">
    <property type="term" value="C:periplasmic space"/>
    <property type="evidence" value="ECO:0007669"/>
    <property type="project" value="UniProtKB-ARBA"/>
</dbReference>